<dbReference type="InterPro" id="IPR010982">
    <property type="entry name" value="Lambda_DNA-bd_dom_sf"/>
</dbReference>
<dbReference type="RefSeq" id="WP_354472090.1">
    <property type="nucleotide sequence ID" value="NZ_JBEPSB010000012.1"/>
</dbReference>
<name>A0ABV2PKV0_9BACI</name>
<dbReference type="SMART" id="SM00530">
    <property type="entry name" value="HTH_XRE"/>
    <property type="match status" value="1"/>
</dbReference>
<sequence>MSDYLTGEEALKALYAQDDNGEPEYDPVHIIFHLKARMKERGLTQQQLADMSGVRQATISQLCRGNIERLHIPTLEKIAVAMNITDITQLLSFLPESEIMSGGNPYDIVFENDAKRAQADE</sequence>
<keyword evidence="3" id="KW-1185">Reference proteome</keyword>
<gene>
    <name evidence="2" type="ORF">ABIA69_002731</name>
</gene>
<evidence type="ECO:0000259" key="1">
    <source>
        <dbReference type="PROSITE" id="PS50943"/>
    </source>
</evidence>
<evidence type="ECO:0000313" key="2">
    <source>
        <dbReference type="EMBL" id="MET4561563.1"/>
    </source>
</evidence>
<evidence type="ECO:0000313" key="3">
    <source>
        <dbReference type="Proteomes" id="UP001549363"/>
    </source>
</evidence>
<dbReference type="Gene3D" id="1.10.260.40">
    <property type="entry name" value="lambda repressor-like DNA-binding domains"/>
    <property type="match status" value="1"/>
</dbReference>
<dbReference type="Pfam" id="PF01381">
    <property type="entry name" value="HTH_3"/>
    <property type="match status" value="1"/>
</dbReference>
<dbReference type="EMBL" id="JBEPSB010000012">
    <property type="protein sequence ID" value="MET4561563.1"/>
    <property type="molecule type" value="Genomic_DNA"/>
</dbReference>
<organism evidence="2 3">
    <name type="scientific">Lysinibacillus parviboronicapiens</name>
    <dbReference type="NCBI Taxonomy" id="436516"/>
    <lineage>
        <taxon>Bacteria</taxon>
        <taxon>Bacillati</taxon>
        <taxon>Bacillota</taxon>
        <taxon>Bacilli</taxon>
        <taxon>Bacillales</taxon>
        <taxon>Bacillaceae</taxon>
        <taxon>Lysinibacillus</taxon>
    </lineage>
</organism>
<dbReference type="InterPro" id="IPR001387">
    <property type="entry name" value="Cro/C1-type_HTH"/>
</dbReference>
<dbReference type="PROSITE" id="PS50943">
    <property type="entry name" value="HTH_CROC1"/>
    <property type="match status" value="1"/>
</dbReference>
<feature type="domain" description="HTH cro/C1-type" evidence="1">
    <location>
        <begin position="34"/>
        <end position="90"/>
    </location>
</feature>
<comment type="caution">
    <text evidence="2">The sequence shown here is derived from an EMBL/GenBank/DDBJ whole genome shotgun (WGS) entry which is preliminary data.</text>
</comment>
<protein>
    <submittedName>
        <fullName evidence="2">Transcriptional regulator with XRE-family HTH domain</fullName>
    </submittedName>
</protein>
<dbReference type="Proteomes" id="UP001549363">
    <property type="component" value="Unassembled WGS sequence"/>
</dbReference>
<dbReference type="CDD" id="cd00093">
    <property type="entry name" value="HTH_XRE"/>
    <property type="match status" value="1"/>
</dbReference>
<reference evidence="2 3" key="1">
    <citation type="submission" date="2024-06" db="EMBL/GenBank/DDBJ databases">
        <title>Sorghum-associated microbial communities from plants grown in Nebraska, USA.</title>
        <authorList>
            <person name="Schachtman D."/>
        </authorList>
    </citation>
    <scope>NUCLEOTIDE SEQUENCE [LARGE SCALE GENOMIC DNA]</scope>
    <source>
        <strain evidence="2 3">736</strain>
    </source>
</reference>
<proteinExistence type="predicted"/>
<dbReference type="SUPFAM" id="SSF47413">
    <property type="entry name" value="lambda repressor-like DNA-binding domains"/>
    <property type="match status" value="1"/>
</dbReference>
<accession>A0ABV2PKV0</accession>